<evidence type="ECO:0000256" key="8">
    <source>
        <dbReference type="SAM" id="Phobius"/>
    </source>
</evidence>
<dbReference type="PROSITE" id="PS01219">
    <property type="entry name" value="AMMONIUM_TRANSP"/>
    <property type="match status" value="1"/>
</dbReference>
<dbReference type="PANTHER" id="PTHR11730:SF62">
    <property type="entry name" value="AMMONIUM TRANSPORTER SLL1017-RELATED"/>
    <property type="match status" value="1"/>
</dbReference>
<gene>
    <name evidence="10" type="ORF">GCM10007391_09080</name>
</gene>
<comment type="similarity">
    <text evidence="2">Belongs to the ammonia transporter channel (TC 1.A.11.2) family.</text>
</comment>
<keyword evidence="6 8" id="KW-0472">Membrane</keyword>
<evidence type="ECO:0000256" key="2">
    <source>
        <dbReference type="ARBA" id="ARBA00005887"/>
    </source>
</evidence>
<feature type="transmembrane region" description="Helical" evidence="8">
    <location>
        <begin position="50"/>
        <end position="69"/>
    </location>
</feature>
<evidence type="ECO:0000256" key="6">
    <source>
        <dbReference type="ARBA" id="ARBA00023136"/>
    </source>
</evidence>
<name>A0A918JGB4_9ALTE</name>
<dbReference type="Gene3D" id="1.10.3430.10">
    <property type="entry name" value="Ammonium transporter AmtB like domains"/>
    <property type="match status" value="1"/>
</dbReference>
<dbReference type="AlphaFoldDB" id="A0A918JGB4"/>
<evidence type="ECO:0000256" key="7">
    <source>
        <dbReference type="ARBA" id="ARBA00023177"/>
    </source>
</evidence>
<evidence type="ECO:0000256" key="1">
    <source>
        <dbReference type="ARBA" id="ARBA00004141"/>
    </source>
</evidence>
<protein>
    <submittedName>
        <fullName evidence="10">Ammonium transporter</fullName>
    </submittedName>
</protein>
<accession>A0A918JGB4</accession>
<dbReference type="Pfam" id="PF00909">
    <property type="entry name" value="Ammonium_transp"/>
    <property type="match status" value="1"/>
</dbReference>
<feature type="transmembrane region" description="Helical" evidence="8">
    <location>
        <begin position="298"/>
        <end position="320"/>
    </location>
</feature>
<dbReference type="InterPro" id="IPR019879">
    <property type="entry name" value="Ammonium_transptr_marine"/>
</dbReference>
<evidence type="ECO:0000259" key="9">
    <source>
        <dbReference type="Pfam" id="PF00909"/>
    </source>
</evidence>
<keyword evidence="7" id="KW-0924">Ammonia transport</keyword>
<dbReference type="EMBL" id="BMXP01000002">
    <property type="protein sequence ID" value="GGW78632.1"/>
    <property type="molecule type" value="Genomic_DNA"/>
</dbReference>
<evidence type="ECO:0000256" key="3">
    <source>
        <dbReference type="ARBA" id="ARBA00022448"/>
    </source>
</evidence>
<comment type="subcellular location">
    <subcellularLocation>
        <location evidence="1">Membrane</location>
        <topology evidence="1">Multi-pass membrane protein</topology>
    </subcellularLocation>
</comment>
<keyword evidence="11" id="KW-1185">Reference proteome</keyword>
<dbReference type="GO" id="GO:0008519">
    <property type="term" value="F:ammonium channel activity"/>
    <property type="evidence" value="ECO:0007669"/>
    <property type="project" value="InterPro"/>
</dbReference>
<dbReference type="RefSeq" id="WP_189403915.1">
    <property type="nucleotide sequence ID" value="NZ_BMXP01000002.1"/>
</dbReference>
<feature type="transmembrane region" description="Helical" evidence="8">
    <location>
        <begin position="203"/>
        <end position="225"/>
    </location>
</feature>
<keyword evidence="4 8" id="KW-0812">Transmembrane</keyword>
<feature type="transmembrane region" description="Helical" evidence="8">
    <location>
        <begin position="170"/>
        <end position="191"/>
    </location>
</feature>
<feature type="transmembrane region" description="Helical" evidence="8">
    <location>
        <begin position="245"/>
        <end position="267"/>
    </location>
</feature>
<dbReference type="InterPro" id="IPR024041">
    <property type="entry name" value="NH4_transpt_AmtB-like_dom"/>
</dbReference>
<evidence type="ECO:0000313" key="10">
    <source>
        <dbReference type="EMBL" id="GGW78632.1"/>
    </source>
</evidence>
<dbReference type="GO" id="GO:0097272">
    <property type="term" value="P:ammonium homeostasis"/>
    <property type="evidence" value="ECO:0007669"/>
    <property type="project" value="TreeGrafter"/>
</dbReference>
<reference evidence="10" key="1">
    <citation type="journal article" date="2014" name="Int. J. Syst. Evol. Microbiol.">
        <title>Complete genome sequence of Corynebacterium casei LMG S-19264T (=DSM 44701T), isolated from a smear-ripened cheese.</title>
        <authorList>
            <consortium name="US DOE Joint Genome Institute (JGI-PGF)"/>
            <person name="Walter F."/>
            <person name="Albersmeier A."/>
            <person name="Kalinowski J."/>
            <person name="Ruckert C."/>
        </authorList>
    </citation>
    <scope>NUCLEOTIDE SEQUENCE</scope>
    <source>
        <strain evidence="10">KCTC 22164</strain>
    </source>
</reference>
<keyword evidence="3" id="KW-0813">Transport</keyword>
<evidence type="ECO:0000313" key="11">
    <source>
        <dbReference type="Proteomes" id="UP000631300"/>
    </source>
</evidence>
<feature type="transmembrane region" description="Helical" evidence="8">
    <location>
        <begin position="128"/>
        <end position="150"/>
    </location>
</feature>
<dbReference type="SUPFAM" id="SSF111352">
    <property type="entry name" value="Ammonium transporter"/>
    <property type="match status" value="1"/>
</dbReference>
<feature type="transmembrane region" description="Helical" evidence="8">
    <location>
        <begin position="103"/>
        <end position="121"/>
    </location>
</feature>
<feature type="transmembrane region" description="Helical" evidence="8">
    <location>
        <begin position="14"/>
        <end position="38"/>
    </location>
</feature>
<dbReference type="PANTHER" id="PTHR11730">
    <property type="entry name" value="AMMONIUM TRANSPORTER"/>
    <property type="match status" value="1"/>
</dbReference>
<dbReference type="GO" id="GO:0016020">
    <property type="term" value="C:membrane"/>
    <property type="evidence" value="ECO:0007669"/>
    <property type="project" value="UniProtKB-SubCell"/>
</dbReference>
<feature type="transmembrane region" description="Helical" evidence="8">
    <location>
        <begin position="332"/>
        <end position="349"/>
    </location>
</feature>
<dbReference type="NCBIfam" id="TIGR03644">
    <property type="entry name" value="marine_trans_1"/>
    <property type="match status" value="1"/>
</dbReference>
<reference evidence="10" key="2">
    <citation type="submission" date="2020-09" db="EMBL/GenBank/DDBJ databases">
        <authorList>
            <person name="Sun Q."/>
            <person name="Kim S."/>
        </authorList>
    </citation>
    <scope>NUCLEOTIDE SEQUENCE</scope>
    <source>
        <strain evidence="10">KCTC 22164</strain>
    </source>
</reference>
<organism evidence="10 11">
    <name type="scientific">Alteromonas halophila</name>
    <dbReference type="NCBI Taxonomy" id="516698"/>
    <lineage>
        <taxon>Bacteria</taxon>
        <taxon>Pseudomonadati</taxon>
        <taxon>Pseudomonadota</taxon>
        <taxon>Gammaproteobacteria</taxon>
        <taxon>Alteromonadales</taxon>
        <taxon>Alteromonadaceae</taxon>
        <taxon>Alteromonas/Salinimonas group</taxon>
        <taxon>Alteromonas</taxon>
    </lineage>
</organism>
<feature type="transmembrane region" description="Helical" evidence="8">
    <location>
        <begin position="274"/>
        <end position="292"/>
    </location>
</feature>
<feature type="domain" description="Ammonium transporter AmtB-like" evidence="9">
    <location>
        <begin position="16"/>
        <end position="407"/>
    </location>
</feature>
<evidence type="ECO:0000256" key="5">
    <source>
        <dbReference type="ARBA" id="ARBA00022989"/>
    </source>
</evidence>
<comment type="caution">
    <text evidence="10">The sequence shown here is derived from an EMBL/GenBank/DDBJ whole genome shotgun (WGS) entry which is preliminary data.</text>
</comment>
<dbReference type="InterPro" id="IPR018047">
    <property type="entry name" value="Ammonium_transpt_CS"/>
</dbReference>
<feature type="transmembrane region" description="Helical" evidence="8">
    <location>
        <begin position="355"/>
        <end position="380"/>
    </location>
</feature>
<dbReference type="InterPro" id="IPR029020">
    <property type="entry name" value="Ammonium/urea_transptr"/>
</dbReference>
<proteinExistence type="inferred from homology"/>
<keyword evidence="5 8" id="KW-1133">Transmembrane helix</keyword>
<dbReference type="Proteomes" id="UP000631300">
    <property type="component" value="Unassembled WGS sequence"/>
</dbReference>
<evidence type="ECO:0000256" key="4">
    <source>
        <dbReference type="ARBA" id="ARBA00022692"/>
    </source>
</evidence>
<sequence length="415" mass="43051">MEITFELGYALDTFYFLICGALVMWMAAGFAMLEAGLVRAKNTTEILTKNISLFAIACTMYMVCGYGIMYGGDDWGLFLSGILGDGATGVSEDPATYAPSADFYFQVVFVATAMSIVSGAVAERMKLWAFLAFAVVMTGFIYPMEGAWTWGGASVFGMYTLGDLGFSDFAGSGIVHMAGAAAALAGVLVLGARKGKYMADGKINAIPGANLPLATLGTFILWMGWFGFNGGSVLATATVESANAVAIVFMNTNAAAAGGTIAALILARVMFGKADLTMALNGALAGLVAITAEPSTPTPLQATIFGALGGILVVFSIVALDKAKIDDPVGAISVHGVVGLLGLLLVPVTNDGSSFSGQIIGALTIFVWVFVTSLIVWLIIKAVIGVRVSEEEEFDGVDVSECGLEAYPDFTGSRS</sequence>